<dbReference type="Gene3D" id="1.10.1740.10">
    <property type="match status" value="1"/>
</dbReference>
<dbReference type="Gene3D" id="1.10.10.10">
    <property type="entry name" value="Winged helix-like DNA-binding domain superfamily/Winged helix DNA-binding domain"/>
    <property type="match status" value="1"/>
</dbReference>
<dbReference type="SUPFAM" id="SSF88946">
    <property type="entry name" value="Sigma2 domain of RNA polymerase sigma factors"/>
    <property type="match status" value="1"/>
</dbReference>
<evidence type="ECO:0000256" key="2">
    <source>
        <dbReference type="ARBA" id="ARBA00023015"/>
    </source>
</evidence>
<gene>
    <name evidence="6" type="ORF">ACFONA_07135</name>
</gene>
<keyword evidence="3" id="KW-0731">Sigma factor</keyword>
<comment type="similarity">
    <text evidence="1">Belongs to the sigma-70 factor family. ECF subfamily.</text>
</comment>
<protein>
    <submittedName>
        <fullName evidence="6">RNA polymerase sigma factor</fullName>
    </submittedName>
</protein>
<keyword evidence="4" id="KW-0804">Transcription</keyword>
<evidence type="ECO:0000259" key="5">
    <source>
        <dbReference type="Pfam" id="PF04542"/>
    </source>
</evidence>
<evidence type="ECO:0000256" key="4">
    <source>
        <dbReference type="ARBA" id="ARBA00023163"/>
    </source>
</evidence>
<evidence type="ECO:0000313" key="6">
    <source>
        <dbReference type="EMBL" id="MFC3579940.1"/>
    </source>
</evidence>
<dbReference type="RefSeq" id="WP_261293179.1">
    <property type="nucleotide sequence ID" value="NZ_JANQBK010000003.1"/>
</dbReference>
<comment type="caution">
    <text evidence="6">The sequence shown here is derived from an EMBL/GenBank/DDBJ whole genome shotgun (WGS) entry which is preliminary data.</text>
</comment>
<accession>A0ABV7SXC2</accession>
<evidence type="ECO:0000256" key="3">
    <source>
        <dbReference type="ARBA" id="ARBA00023082"/>
    </source>
</evidence>
<dbReference type="InterPro" id="IPR007627">
    <property type="entry name" value="RNA_pol_sigma70_r2"/>
</dbReference>
<proteinExistence type="inferred from homology"/>
<evidence type="ECO:0000256" key="1">
    <source>
        <dbReference type="ARBA" id="ARBA00010641"/>
    </source>
</evidence>
<dbReference type="SUPFAM" id="SSF88659">
    <property type="entry name" value="Sigma3 and sigma4 domains of RNA polymerase sigma factors"/>
    <property type="match status" value="1"/>
</dbReference>
<dbReference type="PANTHER" id="PTHR43133">
    <property type="entry name" value="RNA POLYMERASE ECF-TYPE SIGMA FACTO"/>
    <property type="match status" value="1"/>
</dbReference>
<evidence type="ECO:0000313" key="7">
    <source>
        <dbReference type="Proteomes" id="UP001595713"/>
    </source>
</evidence>
<dbReference type="PANTHER" id="PTHR43133:SF63">
    <property type="entry name" value="RNA POLYMERASE SIGMA FACTOR FECI-RELATED"/>
    <property type="match status" value="1"/>
</dbReference>
<dbReference type="InterPro" id="IPR039425">
    <property type="entry name" value="RNA_pol_sigma-70-like"/>
</dbReference>
<name>A0ABV7SXC2_9SPHN</name>
<dbReference type="Proteomes" id="UP001595713">
    <property type="component" value="Unassembled WGS sequence"/>
</dbReference>
<dbReference type="Pfam" id="PF04542">
    <property type="entry name" value="Sigma70_r2"/>
    <property type="match status" value="1"/>
</dbReference>
<sequence>MGGVTDEIVGGLLGVFDRHRLQLLGFARRSGAIHDADDIIQDVWLRIQAVDRPVVDPLAYLYRTTYTVLLDRRRSERRASDRDRDWQASESSGWTGASETPAADRILLSREALTAAQARLAALGEPIVTIFHRHRLDGETQRHIAADLGLGLSTVEKYLRRAYAALLQLKDDQDEA</sequence>
<dbReference type="InterPro" id="IPR013324">
    <property type="entry name" value="RNA_pol_sigma_r3/r4-like"/>
</dbReference>
<keyword evidence="2" id="KW-0805">Transcription regulation</keyword>
<organism evidence="6 7">
    <name type="scientific">Sphingomonas hylomeconis</name>
    <dbReference type="NCBI Taxonomy" id="1395958"/>
    <lineage>
        <taxon>Bacteria</taxon>
        <taxon>Pseudomonadati</taxon>
        <taxon>Pseudomonadota</taxon>
        <taxon>Alphaproteobacteria</taxon>
        <taxon>Sphingomonadales</taxon>
        <taxon>Sphingomonadaceae</taxon>
        <taxon>Sphingomonas</taxon>
    </lineage>
</organism>
<dbReference type="EMBL" id="JBHRXP010000002">
    <property type="protein sequence ID" value="MFC3579940.1"/>
    <property type="molecule type" value="Genomic_DNA"/>
</dbReference>
<reference evidence="7" key="1">
    <citation type="journal article" date="2019" name="Int. J. Syst. Evol. Microbiol.">
        <title>The Global Catalogue of Microorganisms (GCM) 10K type strain sequencing project: providing services to taxonomists for standard genome sequencing and annotation.</title>
        <authorList>
            <consortium name="The Broad Institute Genomics Platform"/>
            <consortium name="The Broad Institute Genome Sequencing Center for Infectious Disease"/>
            <person name="Wu L."/>
            <person name="Ma J."/>
        </authorList>
    </citation>
    <scope>NUCLEOTIDE SEQUENCE [LARGE SCALE GENOMIC DNA]</scope>
    <source>
        <strain evidence="7">KCTC 42739</strain>
    </source>
</reference>
<dbReference type="InterPro" id="IPR013325">
    <property type="entry name" value="RNA_pol_sigma_r2"/>
</dbReference>
<keyword evidence="7" id="KW-1185">Reference proteome</keyword>
<dbReference type="InterPro" id="IPR036388">
    <property type="entry name" value="WH-like_DNA-bd_sf"/>
</dbReference>
<feature type="domain" description="RNA polymerase sigma-70 region 2" evidence="5">
    <location>
        <begin position="16"/>
        <end position="78"/>
    </location>
</feature>